<feature type="chain" id="PRO_5005329904" evidence="2">
    <location>
        <begin position="20"/>
        <end position="400"/>
    </location>
</feature>
<reference evidence="4" key="2">
    <citation type="submission" date="2015-08" db="UniProtKB">
        <authorList>
            <consortium name="WormBaseParasite"/>
        </authorList>
    </citation>
    <scope>IDENTIFICATION</scope>
</reference>
<feature type="signal peptide" evidence="2">
    <location>
        <begin position="1"/>
        <end position="19"/>
    </location>
</feature>
<keyword evidence="3" id="KW-1185">Reference proteome</keyword>
<name>A0A0K0FN37_STRVS</name>
<evidence type="ECO:0000313" key="4">
    <source>
        <dbReference type="WBParaSite" id="SVE_1041700.1"/>
    </source>
</evidence>
<dbReference type="WBParaSite" id="SVE_1041700.1">
    <property type="protein sequence ID" value="SVE_1041700.1"/>
    <property type="gene ID" value="SVE_1041700"/>
</dbReference>
<keyword evidence="1" id="KW-0472">Membrane</keyword>
<proteinExistence type="predicted"/>
<evidence type="ECO:0000256" key="1">
    <source>
        <dbReference type="SAM" id="Phobius"/>
    </source>
</evidence>
<dbReference type="Proteomes" id="UP000035680">
    <property type="component" value="Unassembled WGS sequence"/>
</dbReference>
<keyword evidence="1" id="KW-1133">Transmembrane helix</keyword>
<keyword evidence="1" id="KW-0812">Transmembrane</keyword>
<sequence>MKILWTILLLYTFVTLLYANCNVQKIYTLQGEKTFNATNNFTCPNKDDKCATIVGYIPELFSGQYEDCSSNIFDFITQQLYVIRPDLKVELSSKKFLDDAKKNCENNLSFSIFGKLFPGNYSMFISCSNSGTDPSTEGAPEIPPVSSSKPLVICSNGNDSNILCKEGYCTFFEFSINNTEDFSTSDGKYYGCPNQLYDVMSTLLLDDDGANFDDLQTASNFCVEKKNSTLKGTSQKYQYFYYINCNADGKIVTKDIPRLPPRIVSTKSKACPYESSGYFVNKTIKSESKTINCNEGYCAYVEARVFNVGGVFQGCPSSMENVLNEINNQTNGVLNNTLSDFIEKCNNKTYKKVDIVKVVEIYMDCYDGDSPDMRGNSSSIIKFGFLSFLLVVFYLFVLFI</sequence>
<evidence type="ECO:0000256" key="2">
    <source>
        <dbReference type="SAM" id="SignalP"/>
    </source>
</evidence>
<protein>
    <submittedName>
        <fullName evidence="4">ZP domain-containing protein</fullName>
    </submittedName>
</protein>
<dbReference type="AlphaFoldDB" id="A0A0K0FN37"/>
<organism evidence="3 4">
    <name type="scientific">Strongyloides venezuelensis</name>
    <name type="common">Threadworm</name>
    <dbReference type="NCBI Taxonomy" id="75913"/>
    <lineage>
        <taxon>Eukaryota</taxon>
        <taxon>Metazoa</taxon>
        <taxon>Ecdysozoa</taxon>
        <taxon>Nematoda</taxon>
        <taxon>Chromadorea</taxon>
        <taxon>Rhabditida</taxon>
        <taxon>Tylenchina</taxon>
        <taxon>Panagrolaimomorpha</taxon>
        <taxon>Strongyloidoidea</taxon>
        <taxon>Strongyloididae</taxon>
        <taxon>Strongyloides</taxon>
    </lineage>
</organism>
<keyword evidence="2" id="KW-0732">Signal</keyword>
<feature type="transmembrane region" description="Helical" evidence="1">
    <location>
        <begin position="380"/>
        <end position="399"/>
    </location>
</feature>
<accession>A0A0K0FN37</accession>
<reference evidence="3" key="1">
    <citation type="submission" date="2014-07" db="EMBL/GenBank/DDBJ databases">
        <authorList>
            <person name="Martin A.A"/>
            <person name="De Silva N."/>
        </authorList>
    </citation>
    <scope>NUCLEOTIDE SEQUENCE</scope>
</reference>
<evidence type="ECO:0000313" key="3">
    <source>
        <dbReference type="Proteomes" id="UP000035680"/>
    </source>
</evidence>